<reference evidence="5" key="1">
    <citation type="submission" date="2020-11" db="EMBL/GenBank/DDBJ databases">
        <title>Isolation and identification of active actinomycetes.</title>
        <authorList>
            <person name="Yu B."/>
        </authorList>
    </citation>
    <scope>NUCLEOTIDE SEQUENCE</scope>
    <source>
        <strain evidence="5">NEAU-YB345</strain>
    </source>
</reference>
<feature type="region of interest" description="Disordered" evidence="1">
    <location>
        <begin position="1"/>
        <end position="115"/>
    </location>
</feature>
<feature type="compositionally biased region" description="Low complexity" evidence="1">
    <location>
        <begin position="53"/>
        <end position="70"/>
    </location>
</feature>
<evidence type="ECO:0000313" key="5">
    <source>
        <dbReference type="EMBL" id="MBF9073022.1"/>
    </source>
</evidence>
<keyword evidence="2" id="KW-0812">Transmembrane</keyword>
<dbReference type="PROSITE" id="PS51175">
    <property type="entry name" value="CBM6"/>
    <property type="match status" value="1"/>
</dbReference>
<dbReference type="EMBL" id="JADPRT010000019">
    <property type="protein sequence ID" value="MBF9073022.1"/>
    <property type="molecule type" value="Genomic_DNA"/>
</dbReference>
<dbReference type="Gene3D" id="2.60.120.260">
    <property type="entry name" value="Galactose-binding domain-like"/>
    <property type="match status" value="1"/>
</dbReference>
<evidence type="ECO:0000259" key="3">
    <source>
        <dbReference type="PROSITE" id="PS51175"/>
    </source>
</evidence>
<dbReference type="GO" id="GO:0030246">
    <property type="term" value="F:carbohydrate binding"/>
    <property type="evidence" value="ECO:0007669"/>
    <property type="project" value="InterPro"/>
</dbReference>
<feature type="region of interest" description="Disordered" evidence="1">
    <location>
        <begin position="144"/>
        <end position="178"/>
    </location>
</feature>
<feature type="compositionally biased region" description="Low complexity" evidence="1">
    <location>
        <begin position="77"/>
        <end position="95"/>
    </location>
</feature>
<dbReference type="AlphaFoldDB" id="A0A931FFM7"/>
<evidence type="ECO:0000256" key="1">
    <source>
        <dbReference type="SAM" id="MobiDB-lite"/>
    </source>
</evidence>
<accession>A0A931FFM7</accession>
<feature type="domain" description="CBM6" evidence="3">
    <location>
        <begin position="178"/>
        <end position="305"/>
    </location>
</feature>
<gene>
    <name evidence="4" type="ORF">I2501_29715</name>
    <name evidence="5" type="ORF">I2501_33905</name>
</gene>
<evidence type="ECO:0000313" key="6">
    <source>
        <dbReference type="Proteomes" id="UP000657385"/>
    </source>
</evidence>
<evidence type="ECO:0000313" key="4">
    <source>
        <dbReference type="EMBL" id="MBF9072211.1"/>
    </source>
</evidence>
<name>A0A931FFM7_9ACTN</name>
<dbReference type="EMBL" id="JADPRT010000015">
    <property type="protein sequence ID" value="MBF9072211.1"/>
    <property type="molecule type" value="Genomic_DNA"/>
</dbReference>
<keyword evidence="6" id="KW-1185">Reference proteome</keyword>
<sequence length="313" mass="31127">MTAENNGVPEDDDPFAYLYRSEGDADGGAEGPAPTQPMPGVPRTSYQQATQVGGRSQYGQSGYGQQSSYGQQGGYGAQQTQAYGGYQGGVPQQGSAPGGPPAGGRAASRGSGGGSSRGVMLGAVAVVVAIAIGIGFAVFSSNGDKSNAGSGSSTSPTTTAGSNSASASSSPSVSAGLGPTDAATMKLAGTAPVTTPAGAKAAGGSSVPLSGSGQSITWTVNIPSAGSYQVWIRYGNSGADSKLDILVNGAKSREANCKNYGPEKDPTRAWFRTWVQPDLPAGQVTITLQGIDGEPPVNVDQLAITTPNAASPW</sequence>
<comment type="caution">
    <text evidence="5">The sequence shown here is derived from an EMBL/GenBank/DDBJ whole genome shotgun (WGS) entry which is preliminary data.</text>
</comment>
<dbReference type="RefSeq" id="WP_196197377.1">
    <property type="nucleotide sequence ID" value="NZ_JADPRT010000015.1"/>
</dbReference>
<dbReference type="InterPro" id="IPR008979">
    <property type="entry name" value="Galactose-bd-like_sf"/>
</dbReference>
<dbReference type="Proteomes" id="UP000657385">
    <property type="component" value="Unassembled WGS sequence"/>
</dbReference>
<feature type="transmembrane region" description="Helical" evidence="2">
    <location>
        <begin position="119"/>
        <end position="139"/>
    </location>
</feature>
<keyword evidence="2" id="KW-0472">Membrane</keyword>
<keyword evidence="2" id="KW-1133">Transmembrane helix</keyword>
<organism evidence="5 6">
    <name type="scientific">Streptacidiphilus fuscans</name>
    <dbReference type="NCBI Taxonomy" id="2789292"/>
    <lineage>
        <taxon>Bacteria</taxon>
        <taxon>Bacillati</taxon>
        <taxon>Actinomycetota</taxon>
        <taxon>Actinomycetes</taxon>
        <taxon>Kitasatosporales</taxon>
        <taxon>Streptomycetaceae</taxon>
        <taxon>Streptacidiphilus</taxon>
    </lineage>
</organism>
<proteinExistence type="predicted"/>
<evidence type="ECO:0000256" key="2">
    <source>
        <dbReference type="SAM" id="Phobius"/>
    </source>
</evidence>
<protein>
    <recommendedName>
        <fullName evidence="3">CBM6 domain-containing protein</fullName>
    </recommendedName>
</protein>
<dbReference type="SUPFAM" id="SSF49785">
    <property type="entry name" value="Galactose-binding domain-like"/>
    <property type="match status" value="1"/>
</dbReference>
<dbReference type="InterPro" id="IPR005084">
    <property type="entry name" value="CBM6"/>
</dbReference>
<feature type="compositionally biased region" description="Low complexity" evidence="1">
    <location>
        <begin position="146"/>
        <end position="176"/>
    </location>
</feature>